<dbReference type="PANTHER" id="PTHR46889:SF4">
    <property type="entry name" value="TRANSPOSASE INSO FOR INSERTION SEQUENCE ELEMENT IS911B-RELATED"/>
    <property type="match status" value="1"/>
</dbReference>
<dbReference type="Pfam" id="PF13683">
    <property type="entry name" value="rve_3"/>
    <property type="match status" value="1"/>
</dbReference>
<name>A0ABZ0L9C7_9BACL</name>
<dbReference type="EMBL" id="CP129118">
    <property type="protein sequence ID" value="WOV88054.1"/>
    <property type="molecule type" value="Genomic_DNA"/>
</dbReference>
<dbReference type="InterPro" id="IPR001584">
    <property type="entry name" value="Integrase_cat-core"/>
</dbReference>
<dbReference type="PROSITE" id="PS50994">
    <property type="entry name" value="INTEGRASE"/>
    <property type="match status" value="1"/>
</dbReference>
<dbReference type="InterPro" id="IPR036397">
    <property type="entry name" value="RNaseH_sf"/>
</dbReference>
<reference evidence="2 3" key="1">
    <citation type="submission" date="2023-06" db="EMBL/GenBank/DDBJ databases">
        <title>Sporosarcina sp. nov., isolated from Korean tranditional fermented seafood 'Jeotgal'.</title>
        <authorList>
            <person name="Yang A.I."/>
            <person name="Shin N.-R."/>
        </authorList>
    </citation>
    <scope>NUCLEOTIDE SEQUENCE [LARGE SCALE GENOMIC DNA]</scope>
    <source>
        <strain evidence="2 3">T2O-4</strain>
    </source>
</reference>
<dbReference type="Proteomes" id="UP001303902">
    <property type="component" value="Chromosome"/>
</dbReference>
<dbReference type="InterPro" id="IPR012337">
    <property type="entry name" value="RNaseH-like_sf"/>
</dbReference>
<dbReference type="Gene3D" id="3.30.420.10">
    <property type="entry name" value="Ribonuclease H-like superfamily/Ribonuclease H"/>
    <property type="match status" value="1"/>
</dbReference>
<evidence type="ECO:0000313" key="3">
    <source>
        <dbReference type="Proteomes" id="UP001303902"/>
    </source>
</evidence>
<keyword evidence="3" id="KW-1185">Reference proteome</keyword>
<feature type="domain" description="Integrase catalytic" evidence="1">
    <location>
        <begin position="177"/>
        <end position="338"/>
    </location>
</feature>
<protein>
    <submittedName>
        <fullName evidence="2">Integrase core domain-containing protein</fullName>
    </submittedName>
</protein>
<dbReference type="SUPFAM" id="SSF53098">
    <property type="entry name" value="Ribonuclease H-like"/>
    <property type="match status" value="1"/>
</dbReference>
<gene>
    <name evidence="2" type="ORF">QWT69_02725</name>
</gene>
<accession>A0ABZ0L9C7</accession>
<proteinExistence type="predicted"/>
<dbReference type="InterPro" id="IPR050900">
    <property type="entry name" value="Transposase_IS3/IS150/IS904"/>
</dbReference>
<evidence type="ECO:0000313" key="2">
    <source>
        <dbReference type="EMBL" id="WOV88054.1"/>
    </source>
</evidence>
<organism evidence="2 3">
    <name type="scientific">Sporosarcina oncorhynchi</name>
    <dbReference type="NCBI Taxonomy" id="3056444"/>
    <lineage>
        <taxon>Bacteria</taxon>
        <taxon>Bacillati</taxon>
        <taxon>Bacillota</taxon>
        <taxon>Bacilli</taxon>
        <taxon>Bacillales</taxon>
        <taxon>Caryophanaceae</taxon>
        <taxon>Sporosarcina</taxon>
    </lineage>
</organism>
<dbReference type="RefSeq" id="WP_317968729.1">
    <property type="nucleotide sequence ID" value="NZ_CP129118.1"/>
</dbReference>
<evidence type="ECO:0000259" key="1">
    <source>
        <dbReference type="PROSITE" id="PS50994"/>
    </source>
</evidence>
<dbReference type="PANTHER" id="PTHR46889">
    <property type="entry name" value="TRANSPOSASE INSF FOR INSERTION SEQUENCE IS3B-RELATED"/>
    <property type="match status" value="1"/>
</dbReference>
<sequence>MKLYNLRSYIIEWLQYAIHFLQLYFQSTHTIRMENIALRSQLALYVQRYEKENLPKPTPTPAFRQLWVLLSKSMPHWKEVLLLVKPETVIRWHRTAFKLHWRRLSKRKGRPTIPPATIQLIKRIHIENPLLSLEKIHERILLLGIEQAPAPNTIAKYLPVIRKPPSDRQIQSWKTFLNNHHHELWATDFFTIPTYKFQILYGLVIIHHQTRQIVYFAVTTNPTAQWTIQQFRNATPFGEVPKYLLHDNDPIFCSKAFQSFLKSSGIASKKTAYRSPWQNPYAERVIGTIKRELLDHVIPINERHLHSLLREYVNYYNTERPHQGINGKTPTPSPIQFPTTAEKTKLEATPVLNGLYHAYKKIA</sequence>